<comment type="caution">
    <text evidence="1">The sequence shown here is derived from an EMBL/GenBank/DDBJ whole genome shotgun (WGS) entry which is preliminary data.</text>
</comment>
<sequence>MHSETAPINHDYISSDSDCDDSTCSTYRLLISNSANSSQPNDTWNNSVDANSIHPTCIQNNATVAYNNDGHLSGCTPLNIENNEVIDASRKCPPHLVPNLRRNTSRLNRIMMKNNIKLHISESGKRTIVRYVSKTNTKNTKNIHAKRRKPFSSKFING</sequence>
<evidence type="ECO:0000313" key="1">
    <source>
        <dbReference type="EMBL" id="KII69046.1"/>
    </source>
</evidence>
<reference evidence="1 2" key="1">
    <citation type="journal article" date="2014" name="Genome Biol. Evol.">
        <title>The genome of the myxosporean Thelohanellus kitauei shows adaptations to nutrient acquisition within its fish host.</title>
        <authorList>
            <person name="Yang Y."/>
            <person name="Xiong J."/>
            <person name="Zhou Z."/>
            <person name="Huo F."/>
            <person name="Miao W."/>
            <person name="Ran C."/>
            <person name="Liu Y."/>
            <person name="Zhang J."/>
            <person name="Feng J."/>
            <person name="Wang M."/>
            <person name="Wang M."/>
            <person name="Wang L."/>
            <person name="Yao B."/>
        </authorList>
    </citation>
    <scope>NUCLEOTIDE SEQUENCE [LARGE SCALE GENOMIC DNA]</scope>
    <source>
        <strain evidence="1">Wuqing</strain>
    </source>
</reference>
<name>A0A0C2MP98_THEKT</name>
<gene>
    <name evidence="1" type="ORF">RF11_02401</name>
</gene>
<accession>A0A0C2MP98</accession>
<dbReference type="Proteomes" id="UP000031668">
    <property type="component" value="Unassembled WGS sequence"/>
</dbReference>
<keyword evidence="2" id="KW-1185">Reference proteome</keyword>
<dbReference type="AlphaFoldDB" id="A0A0C2MP98"/>
<organism evidence="1 2">
    <name type="scientific">Thelohanellus kitauei</name>
    <name type="common">Myxosporean</name>
    <dbReference type="NCBI Taxonomy" id="669202"/>
    <lineage>
        <taxon>Eukaryota</taxon>
        <taxon>Metazoa</taxon>
        <taxon>Cnidaria</taxon>
        <taxon>Myxozoa</taxon>
        <taxon>Myxosporea</taxon>
        <taxon>Bivalvulida</taxon>
        <taxon>Platysporina</taxon>
        <taxon>Myxobolidae</taxon>
        <taxon>Thelohanellus</taxon>
    </lineage>
</organism>
<evidence type="ECO:0000313" key="2">
    <source>
        <dbReference type="Proteomes" id="UP000031668"/>
    </source>
</evidence>
<proteinExistence type="predicted"/>
<dbReference type="EMBL" id="JWZT01002636">
    <property type="protein sequence ID" value="KII69046.1"/>
    <property type="molecule type" value="Genomic_DNA"/>
</dbReference>
<protein>
    <submittedName>
        <fullName evidence="1">Uncharacterized protein</fullName>
    </submittedName>
</protein>